<keyword evidence="2" id="KW-1015">Disulfide bond</keyword>
<dbReference type="EMBL" id="FN648981">
    <property type="protein sequence ID" value="CBJ27568.1"/>
    <property type="molecule type" value="Genomic_DNA"/>
</dbReference>
<organism evidence="6 7">
    <name type="scientific">Ectocarpus siliculosus</name>
    <name type="common">Brown alga</name>
    <name type="synonym">Conferva siliculosa</name>
    <dbReference type="NCBI Taxonomy" id="2880"/>
    <lineage>
        <taxon>Eukaryota</taxon>
        <taxon>Sar</taxon>
        <taxon>Stramenopiles</taxon>
        <taxon>Ochrophyta</taxon>
        <taxon>PX clade</taxon>
        <taxon>Phaeophyceae</taxon>
        <taxon>Ectocarpales</taxon>
        <taxon>Ectocarpaceae</taxon>
        <taxon>Ectocarpus</taxon>
    </lineage>
</organism>
<dbReference type="AlphaFoldDB" id="D7G6I3"/>
<keyword evidence="1" id="KW-0677">Repeat</keyword>
<accession>D7G6I3</accession>
<evidence type="ECO:0000313" key="6">
    <source>
        <dbReference type="EMBL" id="CBJ27568.1"/>
    </source>
</evidence>
<dbReference type="InterPro" id="IPR000800">
    <property type="entry name" value="Notch_dom"/>
</dbReference>
<feature type="domain" description="LNR" evidence="5">
    <location>
        <begin position="70"/>
        <end position="104"/>
    </location>
</feature>
<dbReference type="EMBL" id="FN649728">
    <property type="protein sequence ID" value="CBJ27568.1"/>
    <property type="molecule type" value="Genomic_DNA"/>
</dbReference>
<keyword evidence="3" id="KW-0325">Glycoprotein</keyword>
<evidence type="ECO:0000259" key="5">
    <source>
        <dbReference type="SMART" id="SM00004"/>
    </source>
</evidence>
<evidence type="ECO:0000256" key="1">
    <source>
        <dbReference type="ARBA" id="ARBA00022737"/>
    </source>
</evidence>
<name>D7G6I3_ECTSI</name>
<dbReference type="Proteomes" id="UP000002630">
    <property type="component" value="Linkage Group LG03"/>
</dbReference>
<evidence type="ECO:0000256" key="2">
    <source>
        <dbReference type="ARBA" id="ARBA00023157"/>
    </source>
</evidence>
<proteinExistence type="predicted"/>
<dbReference type="SMART" id="SM00004">
    <property type="entry name" value="NL"/>
    <property type="match status" value="1"/>
</dbReference>
<reference evidence="6 7" key="1">
    <citation type="journal article" date="2010" name="Nature">
        <title>The Ectocarpus genome and the independent evolution of multicellularity in brown algae.</title>
        <authorList>
            <person name="Cock J.M."/>
            <person name="Sterck L."/>
            <person name="Rouze P."/>
            <person name="Scornet D."/>
            <person name="Allen A.E."/>
            <person name="Amoutzias G."/>
            <person name="Anthouard V."/>
            <person name="Artiguenave F."/>
            <person name="Aury J.M."/>
            <person name="Badger J.H."/>
            <person name="Beszteri B."/>
            <person name="Billiau K."/>
            <person name="Bonnet E."/>
            <person name="Bothwell J.H."/>
            <person name="Bowler C."/>
            <person name="Boyen C."/>
            <person name="Brownlee C."/>
            <person name="Carrano C.J."/>
            <person name="Charrier B."/>
            <person name="Cho G.Y."/>
            <person name="Coelho S.M."/>
            <person name="Collen J."/>
            <person name="Corre E."/>
            <person name="Da Silva C."/>
            <person name="Delage L."/>
            <person name="Delaroque N."/>
            <person name="Dittami S.M."/>
            <person name="Doulbeau S."/>
            <person name="Elias M."/>
            <person name="Farnham G."/>
            <person name="Gachon C.M."/>
            <person name="Gschloessl B."/>
            <person name="Heesch S."/>
            <person name="Jabbari K."/>
            <person name="Jubin C."/>
            <person name="Kawai H."/>
            <person name="Kimura K."/>
            <person name="Kloareg B."/>
            <person name="Kupper F.C."/>
            <person name="Lang D."/>
            <person name="Le Bail A."/>
            <person name="Leblanc C."/>
            <person name="Lerouge P."/>
            <person name="Lohr M."/>
            <person name="Lopez P.J."/>
            <person name="Martens C."/>
            <person name="Maumus F."/>
            <person name="Michel G."/>
            <person name="Miranda-Saavedra D."/>
            <person name="Morales J."/>
            <person name="Moreau H."/>
            <person name="Motomura T."/>
            <person name="Nagasato C."/>
            <person name="Napoli C.A."/>
            <person name="Nelson D.R."/>
            <person name="Nyvall-Collen P."/>
            <person name="Peters A.F."/>
            <person name="Pommier C."/>
            <person name="Potin P."/>
            <person name="Poulain J."/>
            <person name="Quesneville H."/>
            <person name="Read B."/>
            <person name="Rensing S.A."/>
            <person name="Ritter A."/>
            <person name="Rousvoal S."/>
            <person name="Samanta M."/>
            <person name="Samson G."/>
            <person name="Schroeder D.C."/>
            <person name="Segurens B."/>
            <person name="Strittmatter M."/>
            <person name="Tonon T."/>
            <person name="Tregear J.W."/>
            <person name="Valentin K."/>
            <person name="von Dassow P."/>
            <person name="Yamagishi T."/>
            <person name="Van de Peer Y."/>
            <person name="Wincker P."/>
        </authorList>
    </citation>
    <scope>NUCLEOTIDE SEQUENCE [LARGE SCALE GENOMIC DNA]</scope>
    <source>
        <strain evidence="7">Ec32 / CCAP1310/4</strain>
    </source>
</reference>
<keyword evidence="4" id="KW-0732">Signal</keyword>
<feature type="chain" id="PRO_5003096206" description="LNR domain-containing protein" evidence="4">
    <location>
        <begin position="31"/>
        <end position="122"/>
    </location>
</feature>
<sequence length="122" mass="12998">MLTCGGVFEIRHPFRTALCVCLLLVRLAAGYDGGDCCECTCVSEGEYECGAGGYACIDPAAECVNDDDVTFQIASTCVADMIGDAYCDEPNNVEECGYDGGDCCPCTCEVRKISRLDGVWTD</sequence>
<evidence type="ECO:0000313" key="7">
    <source>
        <dbReference type="Proteomes" id="UP000002630"/>
    </source>
</evidence>
<dbReference type="InParanoid" id="D7G6I3"/>
<protein>
    <recommendedName>
        <fullName evidence="5">LNR domain-containing protein</fullName>
    </recommendedName>
</protein>
<keyword evidence="7" id="KW-1185">Reference proteome</keyword>
<gene>
    <name evidence="6" type="ORF">Esi_0075_0042</name>
</gene>
<dbReference type="Pfam" id="PF00066">
    <property type="entry name" value="Notch"/>
    <property type="match status" value="1"/>
</dbReference>
<evidence type="ECO:0000256" key="4">
    <source>
        <dbReference type="SAM" id="SignalP"/>
    </source>
</evidence>
<evidence type="ECO:0000256" key="3">
    <source>
        <dbReference type="ARBA" id="ARBA00023180"/>
    </source>
</evidence>
<feature type="signal peptide" evidence="4">
    <location>
        <begin position="1"/>
        <end position="30"/>
    </location>
</feature>
<dbReference type="OrthoDB" id="10498875at2759"/>